<keyword evidence="5 7" id="KW-1133">Transmembrane helix</keyword>
<feature type="transmembrane region" description="Helical" evidence="7">
    <location>
        <begin position="200"/>
        <end position="217"/>
    </location>
</feature>
<keyword evidence="7" id="KW-0573">Peptidoglycan synthesis</keyword>
<dbReference type="PROSITE" id="PS01348">
    <property type="entry name" value="MRAY_2"/>
    <property type="match status" value="1"/>
</dbReference>
<dbReference type="GO" id="GO:0051301">
    <property type="term" value="P:cell division"/>
    <property type="evidence" value="ECO:0007669"/>
    <property type="project" value="UniProtKB-KW"/>
</dbReference>
<dbReference type="GO" id="GO:0009252">
    <property type="term" value="P:peptidoglycan biosynthetic process"/>
    <property type="evidence" value="ECO:0007669"/>
    <property type="project" value="UniProtKB-UniRule"/>
</dbReference>
<feature type="transmembrane region" description="Helical" evidence="7">
    <location>
        <begin position="297"/>
        <end position="317"/>
    </location>
</feature>
<dbReference type="RefSeq" id="WP_092983628.1">
    <property type="nucleotide sequence ID" value="NZ_FNFY01000001.1"/>
</dbReference>
<feature type="transmembrane region" description="Helical" evidence="7">
    <location>
        <begin position="76"/>
        <end position="100"/>
    </location>
</feature>
<feature type="binding site" evidence="9">
    <location>
        <position position="168"/>
    </location>
    <ligand>
        <name>Mg(2+)</name>
        <dbReference type="ChEBI" id="CHEBI:18420"/>
    </ligand>
</feature>
<sequence>MNHIFLILSFAFTAILVPVTIPLLKRMKFGQSIREEGPESHQAKTGTPTMGGLTYLIPTILLASAALFFVDDIYKMLVLIIVTIGFGLIGFIDDYIIVVKKDNTGLTSKQKFIAQIAVSIIVYIIMANWIPDITNSIHIPGTEWSIPLGFLFVLWIIFWLVGFSNAVNLTDGLDGLATGTSIIAFGAFLTIAYMYHEYEIALFLCIIIGALLGFLIYNKYPAKLFMGDTGSLALGGVIGIVSIMINNSLLLLFIGAVFVVETASVMLQVASFKLTGKRIFKMTPIHHHFELLGWNEWKIVAVFWTAGAVAGVIGILLGGL</sequence>
<dbReference type="EC" id="2.7.8.13" evidence="7 8"/>
<protein>
    <recommendedName>
        <fullName evidence="7 8">Phospho-N-acetylmuramoyl-pentapeptide-transferase</fullName>
        <ecNumber evidence="7 8">2.7.8.13</ecNumber>
    </recommendedName>
    <alternativeName>
        <fullName evidence="7">UDP-MurNAc-pentapeptide phosphotransferase</fullName>
    </alternativeName>
</protein>
<feature type="transmembrane region" description="Helical" evidence="7">
    <location>
        <begin position="112"/>
        <end position="130"/>
    </location>
</feature>
<keyword evidence="7" id="KW-0131">Cell cycle</keyword>
<keyword evidence="3 7" id="KW-0808">Transferase</keyword>
<dbReference type="HAMAP" id="MF_00038">
    <property type="entry name" value="MraY"/>
    <property type="match status" value="1"/>
</dbReference>
<dbReference type="OrthoDB" id="9805475at2"/>
<feature type="transmembrane region" description="Helical" evidence="7">
    <location>
        <begin position="6"/>
        <end position="24"/>
    </location>
</feature>
<keyword evidence="7 9" id="KW-0460">Magnesium</keyword>
<reference evidence="11" key="1">
    <citation type="submission" date="2016-10" db="EMBL/GenBank/DDBJ databases">
        <authorList>
            <person name="Varghese N."/>
            <person name="Submissions S."/>
        </authorList>
    </citation>
    <scope>NUCLEOTIDE SEQUENCE [LARGE SCALE GENOMIC DNA]</scope>
    <source>
        <strain evidence="11">CGMCC 1.8895</strain>
    </source>
</reference>
<dbReference type="UniPathway" id="UPA00219"/>
<evidence type="ECO:0000313" key="10">
    <source>
        <dbReference type="EMBL" id="SDK21273.1"/>
    </source>
</evidence>
<feature type="binding site" evidence="9">
    <location>
        <position position="228"/>
    </location>
    <ligand>
        <name>Mg(2+)</name>
        <dbReference type="ChEBI" id="CHEBI:18420"/>
    </ligand>
</feature>
<dbReference type="NCBIfam" id="TIGR00445">
    <property type="entry name" value="mraY"/>
    <property type="match status" value="1"/>
</dbReference>
<name>A0A1G9A1S3_9BACL</name>
<evidence type="ECO:0000256" key="7">
    <source>
        <dbReference type="HAMAP-Rule" id="MF_00038"/>
    </source>
</evidence>
<feature type="transmembrane region" description="Helical" evidence="7">
    <location>
        <begin position="175"/>
        <end position="194"/>
    </location>
</feature>
<dbReference type="AlphaFoldDB" id="A0A1G9A1S3"/>
<evidence type="ECO:0000256" key="1">
    <source>
        <dbReference type="ARBA" id="ARBA00004141"/>
    </source>
</evidence>
<keyword evidence="7" id="KW-0133">Cell shape</keyword>
<dbReference type="EMBL" id="FNFY01000001">
    <property type="protein sequence ID" value="SDK21273.1"/>
    <property type="molecule type" value="Genomic_DNA"/>
</dbReference>
<evidence type="ECO:0000313" key="11">
    <source>
        <dbReference type="Proteomes" id="UP000199008"/>
    </source>
</evidence>
<keyword evidence="7" id="KW-0132">Cell division</keyword>
<feature type="transmembrane region" description="Helical" evidence="7">
    <location>
        <begin position="52"/>
        <end position="70"/>
    </location>
</feature>
<dbReference type="Proteomes" id="UP000199008">
    <property type="component" value="Unassembled WGS sequence"/>
</dbReference>
<dbReference type="Pfam" id="PF00953">
    <property type="entry name" value="Glycos_transf_4"/>
    <property type="match status" value="1"/>
</dbReference>
<comment type="cofactor">
    <cofactor evidence="7 9">
        <name>Mg(2+)</name>
        <dbReference type="ChEBI" id="CHEBI:18420"/>
    </cofactor>
</comment>
<keyword evidence="7" id="KW-1003">Cell membrane</keyword>
<keyword evidence="11" id="KW-1185">Reference proteome</keyword>
<dbReference type="STRING" id="576118.SAMN05216216_10183"/>
<comment type="similarity">
    <text evidence="2 7">Belongs to the glycosyltransferase 4 family. MraY subfamily.</text>
</comment>
<comment type="catalytic activity">
    <reaction evidence="7">
        <text>UDP-N-acetyl-alpha-D-muramoyl-L-alanyl-gamma-D-glutamyl-meso-2,6-diaminopimeloyl-D-alanyl-D-alanine + di-trans,octa-cis-undecaprenyl phosphate = di-trans,octa-cis-undecaprenyl diphospho-N-acetyl-alpha-D-muramoyl-L-alanyl-D-glutamyl-meso-2,6-diaminopimeloyl-D-alanyl-D-alanine + UMP</text>
        <dbReference type="Rhea" id="RHEA:28386"/>
        <dbReference type="ChEBI" id="CHEBI:57865"/>
        <dbReference type="ChEBI" id="CHEBI:60392"/>
        <dbReference type="ChEBI" id="CHEBI:61386"/>
        <dbReference type="ChEBI" id="CHEBI:61387"/>
        <dbReference type="EC" id="2.7.8.13"/>
    </reaction>
</comment>
<proteinExistence type="inferred from homology"/>
<evidence type="ECO:0000256" key="6">
    <source>
        <dbReference type="ARBA" id="ARBA00023136"/>
    </source>
</evidence>
<organism evidence="10 11">
    <name type="scientific">Lacicoccus qingdaonensis</name>
    <dbReference type="NCBI Taxonomy" id="576118"/>
    <lineage>
        <taxon>Bacteria</taxon>
        <taxon>Bacillati</taxon>
        <taxon>Bacillota</taxon>
        <taxon>Bacilli</taxon>
        <taxon>Bacillales</taxon>
        <taxon>Salinicoccaceae</taxon>
        <taxon>Lacicoccus</taxon>
    </lineage>
</organism>
<evidence type="ECO:0000256" key="9">
    <source>
        <dbReference type="PIRSR" id="PIRSR600715-1"/>
    </source>
</evidence>
<evidence type="ECO:0000256" key="2">
    <source>
        <dbReference type="ARBA" id="ARBA00005583"/>
    </source>
</evidence>
<accession>A0A1G9A1S3</accession>
<dbReference type="GO" id="GO:0008963">
    <property type="term" value="F:phospho-N-acetylmuramoyl-pentapeptide-transferase activity"/>
    <property type="evidence" value="ECO:0007669"/>
    <property type="project" value="UniProtKB-UniRule"/>
</dbReference>
<evidence type="ECO:0000256" key="3">
    <source>
        <dbReference type="ARBA" id="ARBA00022679"/>
    </source>
</evidence>
<keyword evidence="6 7" id="KW-0472">Membrane</keyword>
<dbReference type="GO" id="GO:0071555">
    <property type="term" value="P:cell wall organization"/>
    <property type="evidence" value="ECO:0007669"/>
    <property type="project" value="UniProtKB-KW"/>
</dbReference>
<dbReference type="InterPro" id="IPR018480">
    <property type="entry name" value="PNAcMuramoyl-5peptid_Trfase_CS"/>
</dbReference>
<dbReference type="PANTHER" id="PTHR22926">
    <property type="entry name" value="PHOSPHO-N-ACETYLMURAMOYL-PENTAPEPTIDE-TRANSFERASE"/>
    <property type="match status" value="1"/>
</dbReference>
<keyword evidence="7" id="KW-0961">Cell wall biogenesis/degradation</keyword>
<dbReference type="PANTHER" id="PTHR22926:SF5">
    <property type="entry name" value="PHOSPHO-N-ACETYLMURAMOYL-PENTAPEPTIDE-TRANSFERASE HOMOLOG"/>
    <property type="match status" value="1"/>
</dbReference>
<evidence type="ECO:0000256" key="4">
    <source>
        <dbReference type="ARBA" id="ARBA00022692"/>
    </source>
</evidence>
<gene>
    <name evidence="7" type="primary">mraY</name>
    <name evidence="10" type="ORF">SAMN05216216_10183</name>
</gene>
<dbReference type="InterPro" id="IPR000715">
    <property type="entry name" value="Glycosyl_transferase_4"/>
</dbReference>
<evidence type="ECO:0000256" key="8">
    <source>
        <dbReference type="NCBIfam" id="TIGR00445"/>
    </source>
</evidence>
<keyword evidence="7 9" id="KW-0479">Metal-binding</keyword>
<dbReference type="GO" id="GO:0008360">
    <property type="term" value="P:regulation of cell shape"/>
    <property type="evidence" value="ECO:0007669"/>
    <property type="project" value="UniProtKB-KW"/>
</dbReference>
<comment type="function">
    <text evidence="7">Catalyzes the initial step of the lipid cycle reactions in the biosynthesis of the cell wall peptidoglycan: transfers peptidoglycan precursor phospho-MurNAc-pentapeptide from UDP-MurNAc-pentapeptide onto the lipid carrier undecaprenyl phosphate, yielding undecaprenyl-pyrophosphoryl-MurNAc-pentapeptide, known as lipid I.</text>
</comment>
<comment type="pathway">
    <text evidence="7">Cell wall biogenesis; peptidoglycan biosynthesis.</text>
</comment>
<feature type="transmembrane region" description="Helical" evidence="7">
    <location>
        <begin position="145"/>
        <end position="163"/>
    </location>
</feature>
<evidence type="ECO:0000256" key="5">
    <source>
        <dbReference type="ARBA" id="ARBA00022989"/>
    </source>
</evidence>
<dbReference type="GO" id="GO:0046872">
    <property type="term" value="F:metal ion binding"/>
    <property type="evidence" value="ECO:0007669"/>
    <property type="project" value="UniProtKB-KW"/>
</dbReference>
<dbReference type="CDD" id="cd06852">
    <property type="entry name" value="GT_MraY"/>
    <property type="match status" value="1"/>
</dbReference>
<dbReference type="GO" id="GO:0005886">
    <property type="term" value="C:plasma membrane"/>
    <property type="evidence" value="ECO:0007669"/>
    <property type="project" value="UniProtKB-SubCell"/>
</dbReference>
<comment type="subcellular location">
    <subcellularLocation>
        <location evidence="7">Cell membrane</location>
        <topology evidence="7">Multi-pass membrane protein</topology>
    </subcellularLocation>
    <subcellularLocation>
        <location evidence="1">Membrane</location>
        <topology evidence="1">Multi-pass membrane protein</topology>
    </subcellularLocation>
</comment>
<keyword evidence="4 7" id="KW-0812">Transmembrane</keyword>
<dbReference type="InterPro" id="IPR003524">
    <property type="entry name" value="PNAcMuramoyl-5peptid_Trfase"/>
</dbReference>
<dbReference type="GO" id="GO:0051992">
    <property type="term" value="F:UDP-N-acetylmuramoyl-L-alanyl-D-glutamyl-meso-2,6-diaminopimelyl-D-alanyl-D-alanine:undecaprenyl-phosphate transferase activity"/>
    <property type="evidence" value="ECO:0007669"/>
    <property type="project" value="RHEA"/>
</dbReference>